<dbReference type="Proteomes" id="UP000824120">
    <property type="component" value="Chromosome 11"/>
</dbReference>
<evidence type="ECO:0000313" key="1">
    <source>
        <dbReference type="EMBL" id="KAG5576521.1"/>
    </source>
</evidence>
<reference evidence="1 2" key="1">
    <citation type="submission" date="2020-09" db="EMBL/GenBank/DDBJ databases">
        <title>De no assembly of potato wild relative species, Solanum commersonii.</title>
        <authorList>
            <person name="Cho K."/>
        </authorList>
    </citation>
    <scope>NUCLEOTIDE SEQUENCE [LARGE SCALE GENOMIC DNA]</scope>
    <source>
        <strain evidence="1">LZ3.2</strain>
        <tissue evidence="1">Leaf</tissue>
    </source>
</reference>
<protein>
    <submittedName>
        <fullName evidence="1">Uncharacterized protein</fullName>
    </submittedName>
</protein>
<accession>A0A9J5WKU1</accession>
<dbReference type="EMBL" id="JACXVP010000011">
    <property type="protein sequence ID" value="KAG5576521.1"/>
    <property type="molecule type" value="Genomic_DNA"/>
</dbReference>
<dbReference type="AlphaFoldDB" id="A0A9J5WKU1"/>
<comment type="caution">
    <text evidence="1">The sequence shown here is derived from an EMBL/GenBank/DDBJ whole genome shotgun (WGS) entry which is preliminary data.</text>
</comment>
<gene>
    <name evidence="1" type="ORF">H5410_056655</name>
</gene>
<organism evidence="1 2">
    <name type="scientific">Solanum commersonii</name>
    <name type="common">Commerson's wild potato</name>
    <name type="synonym">Commerson's nightshade</name>
    <dbReference type="NCBI Taxonomy" id="4109"/>
    <lineage>
        <taxon>Eukaryota</taxon>
        <taxon>Viridiplantae</taxon>
        <taxon>Streptophyta</taxon>
        <taxon>Embryophyta</taxon>
        <taxon>Tracheophyta</taxon>
        <taxon>Spermatophyta</taxon>
        <taxon>Magnoliopsida</taxon>
        <taxon>eudicotyledons</taxon>
        <taxon>Gunneridae</taxon>
        <taxon>Pentapetalae</taxon>
        <taxon>asterids</taxon>
        <taxon>lamiids</taxon>
        <taxon>Solanales</taxon>
        <taxon>Solanaceae</taxon>
        <taxon>Solanoideae</taxon>
        <taxon>Solaneae</taxon>
        <taxon>Solanum</taxon>
    </lineage>
</organism>
<proteinExistence type="predicted"/>
<name>A0A9J5WKU1_SOLCO</name>
<sequence>MLLGYSDFSRFGHLTTLPLRMTSTTPSLGKIRHLAQMQVTQTSPYKTQHHISTTQQFRSIL</sequence>
<evidence type="ECO:0000313" key="2">
    <source>
        <dbReference type="Proteomes" id="UP000824120"/>
    </source>
</evidence>
<keyword evidence="2" id="KW-1185">Reference proteome</keyword>